<dbReference type="InterPro" id="IPR006474">
    <property type="entry name" value="Helicase_Cas3_CRISPR-ass_core"/>
</dbReference>
<evidence type="ECO:0000256" key="3">
    <source>
        <dbReference type="ARBA" id="ARBA00022722"/>
    </source>
</evidence>
<dbReference type="InterPro" id="IPR006483">
    <property type="entry name" value="CRISPR-assoc_Cas3_HD"/>
</dbReference>
<dbReference type="EMBL" id="JAUSWN010000023">
    <property type="protein sequence ID" value="MDQ0480594.1"/>
    <property type="molecule type" value="Genomic_DNA"/>
</dbReference>
<dbReference type="PANTHER" id="PTHR47959:SF16">
    <property type="entry name" value="CRISPR-ASSOCIATED NUCLEASE_HELICASE CAS3-RELATED"/>
    <property type="match status" value="1"/>
</dbReference>
<comment type="similarity">
    <text evidence="2">In the central section; belongs to the CRISPR-associated helicase Cas3 family.</text>
</comment>
<evidence type="ECO:0000256" key="5">
    <source>
        <dbReference type="ARBA" id="ARBA00022741"/>
    </source>
</evidence>
<evidence type="ECO:0000313" key="13">
    <source>
        <dbReference type="Proteomes" id="UP001224418"/>
    </source>
</evidence>
<comment type="caution">
    <text evidence="12">The sequence shown here is derived from an EMBL/GenBank/DDBJ whole genome shotgun (WGS) entry which is preliminary data.</text>
</comment>
<reference evidence="12 13" key="1">
    <citation type="submission" date="2023-07" db="EMBL/GenBank/DDBJ databases">
        <title>Genomic Encyclopedia of Type Strains, Phase IV (KMG-IV): sequencing the most valuable type-strain genomes for metagenomic binning, comparative biology and taxonomic classification.</title>
        <authorList>
            <person name="Goeker M."/>
        </authorList>
    </citation>
    <scope>NUCLEOTIDE SEQUENCE [LARGE SCALE GENOMIC DNA]</scope>
    <source>
        <strain evidence="12 13">DSM 1400</strain>
    </source>
</reference>
<dbReference type="Gene3D" id="3.40.50.300">
    <property type="entry name" value="P-loop containing nucleotide triphosphate hydrolases"/>
    <property type="match status" value="2"/>
</dbReference>
<dbReference type="Pfam" id="PF18019">
    <property type="entry name" value="Cas3_HD"/>
    <property type="match status" value="1"/>
</dbReference>
<dbReference type="InterPro" id="IPR027417">
    <property type="entry name" value="P-loop_NTPase"/>
</dbReference>
<dbReference type="Pfam" id="PF22590">
    <property type="entry name" value="Cas3-like_C_2"/>
    <property type="match status" value="1"/>
</dbReference>
<feature type="domain" description="HD Cas3-type" evidence="11">
    <location>
        <begin position="8"/>
        <end position="207"/>
    </location>
</feature>
<keyword evidence="9" id="KW-0051">Antiviral defense</keyword>
<dbReference type="InterPro" id="IPR001650">
    <property type="entry name" value="Helicase_C-like"/>
</dbReference>
<evidence type="ECO:0000256" key="4">
    <source>
        <dbReference type="ARBA" id="ARBA00022723"/>
    </source>
</evidence>
<dbReference type="Proteomes" id="UP001224418">
    <property type="component" value="Unassembled WGS sequence"/>
</dbReference>
<dbReference type="RefSeq" id="WP_307356656.1">
    <property type="nucleotide sequence ID" value="NZ_BAAACJ010000004.1"/>
</dbReference>
<evidence type="ECO:0000256" key="7">
    <source>
        <dbReference type="ARBA" id="ARBA00022806"/>
    </source>
</evidence>
<keyword evidence="8" id="KW-0067">ATP-binding</keyword>
<dbReference type="GO" id="GO:0004519">
    <property type="term" value="F:endonuclease activity"/>
    <property type="evidence" value="ECO:0007669"/>
    <property type="project" value="UniProtKB-KW"/>
</dbReference>
<dbReference type="InterPro" id="IPR038257">
    <property type="entry name" value="CRISPR-assoc_Cas3_HD_sf"/>
</dbReference>
<evidence type="ECO:0000256" key="10">
    <source>
        <dbReference type="ARBA" id="ARBA00038437"/>
    </source>
</evidence>
<keyword evidence="12" id="KW-0255">Endonuclease</keyword>
<evidence type="ECO:0000256" key="6">
    <source>
        <dbReference type="ARBA" id="ARBA00022801"/>
    </source>
</evidence>
<keyword evidence="13" id="KW-1185">Reference proteome</keyword>
<keyword evidence="5" id="KW-0547">Nucleotide-binding</keyword>
<evidence type="ECO:0000313" key="12">
    <source>
        <dbReference type="EMBL" id="MDQ0480594.1"/>
    </source>
</evidence>
<dbReference type="SMART" id="SM00487">
    <property type="entry name" value="DEXDc"/>
    <property type="match status" value="1"/>
</dbReference>
<protein>
    <submittedName>
        <fullName evidence="12">CRISPR-associated endonuclease/helicase Cas3</fullName>
        <ecNumber evidence="12">3.1.-.-</ecNumber>
        <ecNumber evidence="12">3.6.4.-</ecNumber>
    </submittedName>
</protein>
<evidence type="ECO:0000256" key="9">
    <source>
        <dbReference type="ARBA" id="ARBA00023118"/>
    </source>
</evidence>
<evidence type="ECO:0000256" key="8">
    <source>
        <dbReference type="ARBA" id="ARBA00022840"/>
    </source>
</evidence>
<comment type="similarity">
    <text evidence="10">Belongs to the DEAD box helicase family.</text>
</comment>
<proteinExistence type="inferred from homology"/>
<dbReference type="PANTHER" id="PTHR47959">
    <property type="entry name" value="ATP-DEPENDENT RNA HELICASE RHLE-RELATED"/>
    <property type="match status" value="1"/>
</dbReference>
<accession>A0ABU0JWV1</accession>
<keyword evidence="6 12" id="KW-0378">Hydrolase</keyword>
<name>A0ABU0JWV1_HATLI</name>
<organism evidence="12 13">
    <name type="scientific">Hathewaya limosa</name>
    <name type="common">Clostridium limosum</name>
    <dbReference type="NCBI Taxonomy" id="1536"/>
    <lineage>
        <taxon>Bacteria</taxon>
        <taxon>Bacillati</taxon>
        <taxon>Bacillota</taxon>
        <taxon>Clostridia</taxon>
        <taxon>Eubacteriales</taxon>
        <taxon>Clostridiaceae</taxon>
        <taxon>Hathewaya</taxon>
    </lineage>
</organism>
<keyword evidence="3" id="KW-0540">Nuclease</keyword>
<dbReference type="Gene3D" id="1.10.3210.30">
    <property type="match status" value="1"/>
</dbReference>
<dbReference type="Pfam" id="PF00270">
    <property type="entry name" value="DEAD"/>
    <property type="match status" value="1"/>
</dbReference>
<dbReference type="EC" id="3.1.-.-" evidence="12"/>
<dbReference type="InterPro" id="IPR011545">
    <property type="entry name" value="DEAD/DEAH_box_helicase_dom"/>
</dbReference>
<dbReference type="PROSITE" id="PS51643">
    <property type="entry name" value="HD_CAS3"/>
    <property type="match status" value="1"/>
</dbReference>
<dbReference type="EC" id="3.6.4.-" evidence="12"/>
<dbReference type="CDD" id="cd09641">
    <property type="entry name" value="Cas3''_I"/>
    <property type="match status" value="1"/>
</dbReference>
<evidence type="ECO:0000256" key="1">
    <source>
        <dbReference type="ARBA" id="ARBA00006847"/>
    </source>
</evidence>
<sequence>MKNLFLAKTKNRETIIEHTDKLHKNFKKLKNLYGDIQNLDWDILETACLYHDLGKINTKFQNKIIKRLNEEEMKKEEKDREFLEELQDEFSEIEEIPHGYLSPAFLDEDKLRKKYSKDEMKILYQSIYFHHNREKLDNHDELQVIVDKDLSKYLNDFEYEDIGKIENLNDSFIRYIKRRIPDVDKDSEETIKKYIMTKGLLNKIDYSASADIDIELKNEDLFEKTEQFFKNKGFKPNKLQEYMINHQDDNNIIRASTGIGKTEAALFWIGNNKGFFTLPLRVSINAIFDRIIEKIQFSKEKTGMLHSDTSSEYLKRNNNEIDRDHLDRTKQLSLPITVCTLDQLVDFIFKYEGYELKLATLSYSKLVIDEIQMYSPEMVAFLIVALKHITDMGGKFTIVTATLPPVFLYFLDMLKIKYNKPEPFYKENKEKSQLRHKMQVIEEDINTNHILENYKNKKVLVIVNTVKQAQRIYNELKQNIKDGTNINLFHSRFIKMHRMDKEEEILRIGNLETKDTGIWVTTQVVEASLDIDFDVLYTELSDISGLLQRMGRVYRNRELIKNYTNIYVYTGKNKYPSGISNSDNSIIDKDIFDLSKNALLKYVDHNCNGKEIDEEDKMKLVEHVYSVENLKDKNYFNKIKEVINKTKNVLAYETDKKNISLRDIQNTDIIPYCIYEEYRNEIEEQLNIVKESKDFNERLLAKNEIRNFMVSIPTYEFEIANKNACVLRNIEVNKYLQIPLIDYDYTFESGLKRPDFNEKIDNQFL</sequence>
<dbReference type="InterPro" id="IPR054712">
    <property type="entry name" value="Cas3-like_dom"/>
</dbReference>
<keyword evidence="7" id="KW-0347">Helicase</keyword>
<gene>
    <name evidence="12" type="ORF">QOZ93_002342</name>
</gene>
<evidence type="ECO:0000259" key="11">
    <source>
        <dbReference type="PROSITE" id="PS51643"/>
    </source>
</evidence>
<dbReference type="GO" id="GO:0016787">
    <property type="term" value="F:hydrolase activity"/>
    <property type="evidence" value="ECO:0007669"/>
    <property type="project" value="UniProtKB-KW"/>
</dbReference>
<dbReference type="NCBIfam" id="TIGR01587">
    <property type="entry name" value="cas3_core"/>
    <property type="match status" value="1"/>
</dbReference>
<dbReference type="SUPFAM" id="SSF109604">
    <property type="entry name" value="HD-domain/PDEase-like"/>
    <property type="match status" value="1"/>
</dbReference>
<dbReference type="SUPFAM" id="SSF52540">
    <property type="entry name" value="P-loop containing nucleoside triphosphate hydrolases"/>
    <property type="match status" value="1"/>
</dbReference>
<keyword evidence="4" id="KW-0479">Metal-binding</keyword>
<dbReference type="NCBIfam" id="TIGR01596">
    <property type="entry name" value="cas3_HD"/>
    <property type="match status" value="1"/>
</dbReference>
<evidence type="ECO:0000256" key="2">
    <source>
        <dbReference type="ARBA" id="ARBA00009046"/>
    </source>
</evidence>
<comment type="similarity">
    <text evidence="1">In the N-terminal section; belongs to the CRISPR-associated nuclease Cas3-HD family.</text>
</comment>
<dbReference type="InterPro" id="IPR050079">
    <property type="entry name" value="DEAD_box_RNA_helicase"/>
</dbReference>
<dbReference type="SMART" id="SM00490">
    <property type="entry name" value="HELICc"/>
    <property type="match status" value="1"/>
</dbReference>
<dbReference type="InterPro" id="IPR014001">
    <property type="entry name" value="Helicase_ATP-bd"/>
</dbReference>